<accession>A0A1R3G4J2</accession>
<protein>
    <recommendedName>
        <fullName evidence="3">F-box domain-containing protein</fullName>
    </recommendedName>
</protein>
<dbReference type="InterPro" id="IPR036047">
    <property type="entry name" value="F-box-like_dom_sf"/>
</dbReference>
<reference evidence="1 2" key="1">
    <citation type="submission" date="2013-09" db="EMBL/GenBank/DDBJ databases">
        <title>Corchorus capsularis genome sequencing.</title>
        <authorList>
            <person name="Alam M."/>
            <person name="Haque M.S."/>
            <person name="Islam M.S."/>
            <person name="Emdad E.M."/>
            <person name="Islam M.M."/>
            <person name="Ahmed B."/>
            <person name="Halim A."/>
            <person name="Hossen Q.M.M."/>
            <person name="Hossain M.Z."/>
            <person name="Ahmed R."/>
            <person name="Khan M.M."/>
            <person name="Islam R."/>
            <person name="Rashid M.M."/>
            <person name="Khan S.A."/>
            <person name="Rahman M.S."/>
            <person name="Alam M."/>
        </authorList>
    </citation>
    <scope>NUCLEOTIDE SEQUENCE [LARGE SCALE GENOMIC DNA]</scope>
    <source>
        <strain evidence="2">cv. CVL-1</strain>
        <tissue evidence="1">Whole seedling</tissue>
    </source>
</reference>
<proteinExistence type="predicted"/>
<comment type="caution">
    <text evidence="1">The sequence shown here is derived from an EMBL/GenBank/DDBJ whole genome shotgun (WGS) entry which is preliminary data.</text>
</comment>
<sequence length="152" mass="17031">MANPETTKTDIPHIYNVSFDAMTHIFSLLPLNAKFSSNCVCKSWHDILMEPTFIKFNPNPSFVSRYSAVGSLAYGLWVGNSCKGFVCLCDKRTGAPVAVWNPNHGEIVYHVPKVTSNFVLRLNLLGSTGIGFQSKTNEYKVVWIEPDSWEQV</sequence>
<dbReference type="EMBL" id="AWWV01015363">
    <property type="protein sequence ID" value="OMO52967.1"/>
    <property type="molecule type" value="Genomic_DNA"/>
</dbReference>
<dbReference type="InterPro" id="IPR052361">
    <property type="entry name" value="F-box_domain"/>
</dbReference>
<dbReference type="Gene3D" id="1.20.1280.50">
    <property type="match status" value="1"/>
</dbReference>
<dbReference type="PANTHER" id="PTHR31790">
    <property type="entry name" value="OS02G0783600 PROTEIN"/>
    <property type="match status" value="1"/>
</dbReference>
<evidence type="ECO:0008006" key="3">
    <source>
        <dbReference type="Google" id="ProtNLM"/>
    </source>
</evidence>
<dbReference type="AlphaFoldDB" id="A0A1R3G4J2"/>
<keyword evidence="2" id="KW-1185">Reference proteome</keyword>
<name>A0A1R3G4J2_COCAP</name>
<dbReference type="OrthoDB" id="1433352at2759"/>
<evidence type="ECO:0000313" key="1">
    <source>
        <dbReference type="EMBL" id="OMO52967.1"/>
    </source>
</evidence>
<dbReference type="Gramene" id="OMO52967">
    <property type="protein sequence ID" value="OMO52967"/>
    <property type="gene ID" value="CCACVL1_28964"/>
</dbReference>
<evidence type="ECO:0000313" key="2">
    <source>
        <dbReference type="Proteomes" id="UP000188268"/>
    </source>
</evidence>
<dbReference type="SUPFAM" id="SSF81383">
    <property type="entry name" value="F-box domain"/>
    <property type="match status" value="1"/>
</dbReference>
<dbReference type="Proteomes" id="UP000188268">
    <property type="component" value="Unassembled WGS sequence"/>
</dbReference>
<organism evidence="1 2">
    <name type="scientific">Corchorus capsularis</name>
    <name type="common">Jute</name>
    <dbReference type="NCBI Taxonomy" id="210143"/>
    <lineage>
        <taxon>Eukaryota</taxon>
        <taxon>Viridiplantae</taxon>
        <taxon>Streptophyta</taxon>
        <taxon>Embryophyta</taxon>
        <taxon>Tracheophyta</taxon>
        <taxon>Spermatophyta</taxon>
        <taxon>Magnoliopsida</taxon>
        <taxon>eudicotyledons</taxon>
        <taxon>Gunneridae</taxon>
        <taxon>Pentapetalae</taxon>
        <taxon>rosids</taxon>
        <taxon>malvids</taxon>
        <taxon>Malvales</taxon>
        <taxon>Malvaceae</taxon>
        <taxon>Grewioideae</taxon>
        <taxon>Apeibeae</taxon>
        <taxon>Corchorus</taxon>
    </lineage>
</organism>
<gene>
    <name evidence="1" type="ORF">CCACVL1_28964</name>
</gene>